<protein>
    <recommendedName>
        <fullName evidence="4">Type II/III secretion system protein</fullName>
    </recommendedName>
</protein>
<sequence>MRHNDRERRTMNRTHGILKAALILIMSATAAWSQPSSAQREPTSVQTYHLKNTTQMQDGNEIFEALRNTLTPQAKITFIRSQNAFLIEATPDQLALAEKILNELDPRRNTYRLTYTIIDRDSTKRIGEQHYSMIVVAGQRTLMKQGSRVPIMVSDNKNPASSTVTYIDVGMNFEATLTEAEGGASLRTRVERSSTAEEKSAVAPQDPIVRQSLVEGTSFLTLGKPLTIGSLDVPDSTRHLDIEVTIESFAPDAQKKPVKP</sequence>
<keyword evidence="3" id="KW-1185">Reference proteome</keyword>
<dbReference type="EMBL" id="SHKW01000001">
    <property type="protein sequence ID" value="RZU41865.1"/>
    <property type="molecule type" value="Genomic_DNA"/>
</dbReference>
<dbReference type="AlphaFoldDB" id="A0A4Q7YXN7"/>
<proteinExistence type="predicted"/>
<dbReference type="InterPro" id="IPR038591">
    <property type="entry name" value="NolW-like_sf"/>
</dbReference>
<reference evidence="2 3" key="1">
    <citation type="submission" date="2019-02" db="EMBL/GenBank/DDBJ databases">
        <title>Genomic Encyclopedia of Archaeal and Bacterial Type Strains, Phase II (KMG-II): from individual species to whole genera.</title>
        <authorList>
            <person name="Goeker M."/>
        </authorList>
    </citation>
    <scope>NUCLEOTIDE SEQUENCE [LARGE SCALE GENOMIC DNA]</scope>
    <source>
        <strain evidence="2 3">DSM 18101</strain>
    </source>
</reference>
<accession>A0A4Q7YXN7</accession>
<gene>
    <name evidence="2" type="ORF">BDD14_3402</name>
</gene>
<feature type="chain" id="PRO_5020429772" description="Type II/III secretion system protein" evidence="1">
    <location>
        <begin position="31"/>
        <end position="260"/>
    </location>
</feature>
<feature type="signal peptide" evidence="1">
    <location>
        <begin position="1"/>
        <end position="30"/>
    </location>
</feature>
<evidence type="ECO:0000313" key="3">
    <source>
        <dbReference type="Proteomes" id="UP000292958"/>
    </source>
</evidence>
<name>A0A4Q7YXN7_9BACT</name>
<evidence type="ECO:0000256" key="1">
    <source>
        <dbReference type="SAM" id="SignalP"/>
    </source>
</evidence>
<dbReference type="Gene3D" id="3.30.1370.120">
    <property type="match status" value="1"/>
</dbReference>
<evidence type="ECO:0000313" key="2">
    <source>
        <dbReference type="EMBL" id="RZU41865.1"/>
    </source>
</evidence>
<organism evidence="2 3">
    <name type="scientific">Edaphobacter modestus</name>
    <dbReference type="NCBI Taxonomy" id="388466"/>
    <lineage>
        <taxon>Bacteria</taxon>
        <taxon>Pseudomonadati</taxon>
        <taxon>Acidobacteriota</taxon>
        <taxon>Terriglobia</taxon>
        <taxon>Terriglobales</taxon>
        <taxon>Acidobacteriaceae</taxon>
        <taxon>Edaphobacter</taxon>
    </lineage>
</organism>
<comment type="caution">
    <text evidence="2">The sequence shown here is derived from an EMBL/GenBank/DDBJ whole genome shotgun (WGS) entry which is preliminary data.</text>
</comment>
<keyword evidence="1" id="KW-0732">Signal</keyword>
<evidence type="ECO:0008006" key="4">
    <source>
        <dbReference type="Google" id="ProtNLM"/>
    </source>
</evidence>
<dbReference type="Proteomes" id="UP000292958">
    <property type="component" value="Unassembled WGS sequence"/>
</dbReference>